<dbReference type="STRING" id="64969.SAMN02745127_01988"/>
<keyword evidence="3" id="KW-1185">Reference proteome</keyword>
<feature type="compositionally biased region" description="Polar residues" evidence="1">
    <location>
        <begin position="137"/>
        <end position="148"/>
    </location>
</feature>
<name>A0A1V4T7A2_9GAMM</name>
<dbReference type="Proteomes" id="UP000191418">
    <property type="component" value="Unassembled WGS sequence"/>
</dbReference>
<dbReference type="InterPro" id="IPR049826">
    <property type="entry name" value="Ig-like_ice"/>
</dbReference>
<organism evidence="2 3">
    <name type="scientific">Oceanospirillum multiglobuliferum</name>
    <dbReference type="NCBI Taxonomy" id="64969"/>
    <lineage>
        <taxon>Bacteria</taxon>
        <taxon>Pseudomonadati</taxon>
        <taxon>Pseudomonadota</taxon>
        <taxon>Gammaproteobacteria</taxon>
        <taxon>Oceanospirillales</taxon>
        <taxon>Oceanospirillaceae</taxon>
        <taxon>Oceanospirillum</taxon>
    </lineage>
</organism>
<feature type="compositionally biased region" description="Polar residues" evidence="1">
    <location>
        <begin position="3792"/>
        <end position="3811"/>
    </location>
</feature>
<feature type="compositionally biased region" description="Polar residues" evidence="1">
    <location>
        <begin position="56"/>
        <end position="98"/>
    </location>
</feature>
<evidence type="ECO:0000313" key="2">
    <source>
        <dbReference type="EMBL" id="OPX56487.1"/>
    </source>
</evidence>
<dbReference type="EMBL" id="MTSM01000003">
    <property type="protein sequence ID" value="OPX56487.1"/>
    <property type="molecule type" value="Genomic_DNA"/>
</dbReference>
<dbReference type="RefSeq" id="WP_080051856.1">
    <property type="nucleotide sequence ID" value="NZ_MTSM01000003.1"/>
</dbReference>
<evidence type="ECO:0000256" key="1">
    <source>
        <dbReference type="SAM" id="MobiDB-lite"/>
    </source>
</evidence>
<protein>
    <submittedName>
        <fullName evidence="2">Uncharacterized protein</fullName>
    </submittedName>
</protein>
<dbReference type="NCBIfam" id="NF012196">
    <property type="entry name" value="Ig_like_ice"/>
    <property type="match status" value="5"/>
</dbReference>
<feature type="region of interest" description="Disordered" evidence="1">
    <location>
        <begin position="137"/>
        <end position="194"/>
    </location>
</feature>
<sequence>MANSEDNNANQDVKSVNDDALLFDESTVLSRSDETQKEDDEIDASELLGSAEESGNENIQTSLSDDISLDTQTFERGTVSSEELTRMTGAQSETISIDTNRDSSDGSSAPIPEISSVSPRATFNGLDNEAAITGESSSATTNQVFNVQPSSPPPVESSVAAEPPLDTTGGIEAEDEADAEPPLDTDTTDEEAPTELVDTQVDASITIDPITGDDILNATEADAVNTSITGTVGGDVQAGDVVTLTVNGNDYTGEVFKNDAGNLVYKIDVLTDDLEADNSIDAQVTATDSAGNSITAEADREIGVDTDIAASITIDPITGDDLLNATEADAVNTSITGTVGGDVQAGDVVTLTVNGNDYTGEVFKNDAGNLVYKIDVLTDDLEADNSIDAQVTATDSAGNSITAEADREIGVDTDIAASITIDPITGDDILNATEADAVNTSITGTVGGDVQAGDVVTLTVNGNDYTGEVFKNDAGNLVYKIDVLTDDLEADNSIDAQVTATDSAGNSITAEADREIGVDTDIAASITIDPITGDDLLNATEADAVNTSITGTVGGDVQAGDVVTLTVNGNDYTGEVFKNDAGNLVYKIDVLTDDLETDNSIDASVTTTDVAGNIATAAADRNISLDGDGFGDHSEVLEGSASLTGNLFDNNNHFGENPQIQTFEYTDENGTQTASAGETVTTLHGGELKVNMDGQWSYTPPESADHSESDTLGGAGFKYTASIDGGGSYTAYHDISVLDQEPEALADHDNVTADEKESTSGNVLTGIGGNTGAALQGDNEGPDNALVTEVRFGDRNVSFNNETDIQTDINGNQYIEIEGDNGLLKLYQDGTYNYEVTSPTTTRTVGNGDWSAVELKAFNFGTAYKDVDGKLQLSQADGSVSVNSNGLGVEGSQNGMPVGNQINHDADTGESEALAVNFTNPVTQATVSVSNLYRNDNGGETGDIESGRWEAFDLDGNLVGFGILDSENIDYRGHGHQGTAVIELPDGGAFSTLVFTSTAYDDPLVNTEDSSDYFIRGISYQEINLAADEFTYVITDSDGDNSESTLTIDMTHPESNTITLPDPVEASITIDVIAGDDVLNVDEALRNKTTITGSVGHDVQAGDTVTLTVNGEYYKGDVFEDNGQLVYKIDVDTNNLEADNEIDASVSIKNSAGETTTATASREINTEFSFKLFAADAQGEILLDGDGNPVDATEIAEPGTNGSESTGYYIVKAVDSDGKPLSEQPQGTVDVTFINGNNISNADYSVPGEQTVNVNTIFTATANDDALSDSGEQFIVALNNDSFTNADDYDSIDYDSGRVTTTILDETDTSATSDNDTAFTLKLFATDDQGEILRDSNGTPLHATKIAEPGTQNGDSTAYYTVKAVDSDGNLLANQPEGEVDVSFHNGHNISNTDYSGPGTQTVTIGETFTATANDDALSDNGENFTVSLNSGSFNNADAYEAVGYDNDRITTTILDETSNDPVTPDDNDSAFTLKLFAADDQGEILRDSNGSPLEATEIAEPGTQGSESTGYYVVKAVDADGNPLTEQPQGTVDITFANGNNISNDDYSGPGVQTVNVGETFKATANDDAFSDSNESFTVSLNNNSFSNADAYESVDYDNGRITTTILDETSNDPATLEDNDNAFTLKLFAVDDQGVILRDSNGQPLSVTEIAEPGTQGIESTGYYAVKAVGKDGNPLADQPQGTVVINFANGDNISNDDYSGPSVQTVNVGEIFTATANDDVMSDSGEKFTVSLNENSFSNANNYESVNYDDGRVTTTILDEVDTHTPNDNDSAFTLRLFASDDQGEILLDDNNNPVEATQIHEDGATSAYYVVKALDENGNFVDLSGTVSVRFNNNSAEHNDYTTQGTQVTLGQPFSATATNDSWSDNGETFTVELVENTYSEDAAYQVGGKYETVDYDGARVTTTIRDIDIAGVEDNRNTQEGIGEGGDWNIAILENLEQIHSEDDFSSITISGIPSDATLKDGDGNTLLVDAGEYTATNWQDALNLTITPAEDSSKDIRLDYNLTLQDGSIATFTQSIVITPEADQPWTLGDLASESVTYQETLLEDTGWVSLDAGWSNGSSIFDELTASTGDADGSESNTVVRFFSDGDTHLPNGTQIRFENSAGNIQTYTFRNSNSAVDIPADKLDSLQIKTPSNFNGELSLKIKTGVIDRDEDSSSTDTRWSDSGKFNQAWGEPDILKINVSGDADLDANLISVTSIIAPEDSGRDQNSGDLIQKADGTYDVSGAIDLEINYRTGMYTNTEIIEVKIEDIPADTFIFAKDGTLLNGDGTGGSLSTVKIVLDPTNGEHYTPQPGEIVLTSNGEFNTYIENLKLIPAHDSNEDFTLTLNQKSTEPNWDGVRGEQTKEVTDTFEVQLTSVADNPIVSGTDTPIALTESGAWQNLSGFQIASGEEQHFSEEVYALIRNVPNDVGLRIVDEDGNELLDQLVLANADANSTDWRIDNETLQKIDSGEYQIQLKTPDVNMSGSLEFGIRVTVLDIDPDSGQQTNTLVSDHTMNIVVKPDVEAYSNSHSYGNEDEWIKLDLSVGANDGDVLVKDQYDYNGNTYDLKIKIPDLGQTGEDIQVNGNHLVIDYNNNIVYLNQEDLDSVEVLPPLHSDADLSGIQLHRYLKDDMDDGSTSDKDIQEVITDHTVIVTGIADGWEDVDNTANSTTDDTTESNEDGFVVEDIDGVDNINTALTDIVSHNNNIEDSYHDTVSDTDTSESEYYIIRDQSGAINTTWMVESGINAGNGVWIVPADSFSTASIKILQSNAGDGSLDLEIVPVSKENDGDILFDQAHTFTIQYAGGSDTIATEVDGSLTIDGSAPTIVVSGKNGGQEDTQVNNVLSGTAASGAAQLSYVIKHADNGSVDTSGMYKLPNGHYVGTGEIDFNPNANFNGDAGFDVDIIATDSSGNQSVVSETIILDIDPVLDIEQVSAQGGTEIDNTNTDSIDLNIQISSSDIDGSESLQGDVRITPQNGGQLTGTDITDNGDGSYTIASENLSSVAFVPDAYSHGTYSFEISYTWTDTDANGSADVTKTITDTFSINIASEVDQIEVSLTPVADIDEAEDYPLDLAVLQHDSDGSEIASIKISGIPDALIIQDANGNRIGNYSDNGDGTVNVVLRGSEIPNNGLSLHDTTNTYGGTFTAGITAFSLDKVTKEIAQSSENVTLTINPVASAITEVDVGSAQTNQVIGTEDTVGMPLDLDVIMTDLDGSEKLQITFGDEFADNGFSAFYADTNGDLQVLTDSSFLTPGEAQSIQLVPPANYSGDFNLTVNVRSVEVDSDGNALDILADAVSQSVQVSVAPEADSLLIGNISDQTVSEDASAVNLGLDLTLNDADELLNITLNGLEPGSTISVVGQSVMVGNTGTASISNLTEADAETLSVTPPENYSGTMNIGISIKTIDGGDILDTAVTQSFSFTVTPEADQPVLDHPFLSNEFDNGDGTFSYDLELNASLTDGSEELSLRVDGLPAGSTLTNSHGDNLTITDGSITLTLDQLSGLKLITPDQLISDGVGGLHIEATAISTETMGTPDISDDSSAIQTRTIVDGVMDGLAYTSSSGIAGFTDELGTFSYVEGDSVTFKIGDVVIGEVTPEDLSNGTIFLQDMADVDRSDLNDEYVENMGVFLQSLDEDENPDNGITITPKVHAAFEGVDLDLRTASEADVKAAIELAGKTAISEEQAMAHVQRMLEQYAGLTSFEAHTDDSIVTANLANEPIEGLRYETSSGLSGDLSAGSFQYDEGDTVNLYVGNQLVANFTAADVGDDNLITFDEAGFQFSQDELERLISDLHTDESAAVSNQIPATDAQDSIQSSSDTLSAPHTEQAIAEPTGFDVDDSVFDSLDEDLFTFNSHTGSGDWTRDIEASDGGTVANQSSGDNWLDSIEQPVEADIDIFNDYENNFNEDDSLSEVLNDSVLDW</sequence>
<evidence type="ECO:0000313" key="3">
    <source>
        <dbReference type="Proteomes" id="UP000191418"/>
    </source>
</evidence>
<proteinExistence type="predicted"/>
<gene>
    <name evidence="2" type="ORF">BTE48_03415</name>
</gene>
<feature type="compositionally biased region" description="Polar residues" evidence="1">
    <location>
        <begin position="1"/>
        <end position="14"/>
    </location>
</feature>
<dbReference type="Gene3D" id="2.60.40.10">
    <property type="entry name" value="Immunoglobulins"/>
    <property type="match status" value="5"/>
</dbReference>
<comment type="caution">
    <text evidence="2">The sequence shown here is derived from an EMBL/GenBank/DDBJ whole genome shotgun (WGS) entry which is preliminary data.</text>
</comment>
<dbReference type="NCBIfam" id="NF033510">
    <property type="entry name" value="Ca_tandemer"/>
    <property type="match status" value="5"/>
</dbReference>
<feature type="region of interest" description="Disordered" evidence="1">
    <location>
        <begin position="3792"/>
        <end position="3812"/>
    </location>
</feature>
<reference evidence="2 3" key="1">
    <citation type="submission" date="2017-01" db="EMBL/GenBank/DDBJ databases">
        <title>Genome Sequencing of a Marine Spirillum, Oceanospirillum multiglobuliferum ATCC 33336, from Japan.</title>
        <authorList>
            <person name="Carney J.G."/>
            <person name="Trachtenberg A.M."/>
            <person name="Rheaume B.A."/>
            <person name="Linnane J.D."/>
            <person name="Pitts N.L."/>
            <person name="Mykles D.L."/>
            <person name="Maclea K.S."/>
        </authorList>
    </citation>
    <scope>NUCLEOTIDE SEQUENCE [LARGE SCALE GENOMIC DNA]</scope>
    <source>
        <strain evidence="2 3">ATCC 33336</strain>
    </source>
</reference>
<feature type="compositionally biased region" description="Acidic residues" evidence="1">
    <location>
        <begin position="172"/>
        <end position="193"/>
    </location>
</feature>
<feature type="region of interest" description="Disordered" evidence="1">
    <location>
        <begin position="1"/>
        <end position="122"/>
    </location>
</feature>
<accession>A0A1V4T7A2</accession>
<dbReference type="InterPro" id="IPR013783">
    <property type="entry name" value="Ig-like_fold"/>
</dbReference>